<dbReference type="EMBL" id="FNDJ01000010">
    <property type="protein sequence ID" value="SDJ39762.1"/>
    <property type="molecule type" value="Genomic_DNA"/>
</dbReference>
<sequence length="303" mass="32988">MFRLGIGARHARSCASCNHFACCTTPWRTPRRWRTSRAGRSTCTPQASRGRRAPRAPPSPGHPAISRHLLGHALGERPAGRLEHRPEPVADGLVGIAGKGSSPRSTWLLTDGPQPERTLLAETTLDGMPLTVGSYHAPPGVTYGLVKPRQAVAFAAWLATQSGPLLFGADANTPLVDALQFADTRTHWHTGDWHLHGEPGDDRLFGPGKVHPLDDALRRWLRGCPEDVSALQMARPQGPLAVTHRTGRRKTSPGTARRFDSVWISHHWTVRRIQHLYDEGIAAGSDHAPVVVDLDLTPEPPPG</sequence>
<gene>
    <name evidence="2" type="ORF">SAMN05421869_110156</name>
</gene>
<dbReference type="Gene3D" id="3.60.10.10">
    <property type="entry name" value="Endonuclease/exonuclease/phosphatase"/>
    <property type="match status" value="1"/>
</dbReference>
<dbReference type="InterPro" id="IPR036691">
    <property type="entry name" value="Endo/exonu/phosph_ase_sf"/>
</dbReference>
<dbReference type="SUPFAM" id="SSF56219">
    <property type="entry name" value="DNase I-like"/>
    <property type="match status" value="1"/>
</dbReference>
<organism evidence="2 3">
    <name type="scientific">Nonomuraea jiangxiensis</name>
    <dbReference type="NCBI Taxonomy" id="633440"/>
    <lineage>
        <taxon>Bacteria</taxon>
        <taxon>Bacillati</taxon>
        <taxon>Actinomycetota</taxon>
        <taxon>Actinomycetes</taxon>
        <taxon>Streptosporangiales</taxon>
        <taxon>Streptosporangiaceae</taxon>
        <taxon>Nonomuraea</taxon>
    </lineage>
</organism>
<evidence type="ECO:0000256" key="1">
    <source>
        <dbReference type="SAM" id="MobiDB-lite"/>
    </source>
</evidence>
<accession>A0A1G8TDT4</accession>
<reference evidence="2 3" key="1">
    <citation type="submission" date="2016-10" db="EMBL/GenBank/DDBJ databases">
        <authorList>
            <person name="de Groot N.N."/>
        </authorList>
    </citation>
    <scope>NUCLEOTIDE SEQUENCE [LARGE SCALE GENOMIC DNA]</scope>
    <source>
        <strain evidence="2 3">CGMCC 4.6533</strain>
    </source>
</reference>
<evidence type="ECO:0000313" key="3">
    <source>
        <dbReference type="Proteomes" id="UP000199202"/>
    </source>
</evidence>
<evidence type="ECO:0008006" key="4">
    <source>
        <dbReference type="Google" id="ProtNLM"/>
    </source>
</evidence>
<feature type="region of interest" description="Disordered" evidence="1">
    <location>
        <begin position="33"/>
        <end position="65"/>
    </location>
</feature>
<keyword evidence="3" id="KW-1185">Reference proteome</keyword>
<dbReference type="Proteomes" id="UP000199202">
    <property type="component" value="Unassembled WGS sequence"/>
</dbReference>
<name>A0A1G8TDT4_9ACTN</name>
<dbReference type="AlphaFoldDB" id="A0A1G8TDT4"/>
<proteinExistence type="predicted"/>
<protein>
    <recommendedName>
        <fullName evidence="4">Exonuclease III</fullName>
    </recommendedName>
</protein>
<evidence type="ECO:0000313" key="2">
    <source>
        <dbReference type="EMBL" id="SDJ39762.1"/>
    </source>
</evidence>